<dbReference type="EC" id="3.2.1.2" evidence="3 13"/>
<evidence type="ECO:0000313" key="16">
    <source>
        <dbReference type="EMBL" id="ANE45328.1"/>
    </source>
</evidence>
<dbReference type="OrthoDB" id="9805159at2"/>
<evidence type="ECO:0000256" key="5">
    <source>
        <dbReference type="ARBA" id="ARBA00022729"/>
    </source>
</evidence>
<dbReference type="PRINTS" id="PR00841">
    <property type="entry name" value="GLHYDLASE14A"/>
</dbReference>
<dbReference type="InterPro" id="IPR013784">
    <property type="entry name" value="Carb-bd-like_fold"/>
</dbReference>
<evidence type="ECO:0000256" key="11">
    <source>
        <dbReference type="PIRSR" id="PIRSR600125-2"/>
    </source>
</evidence>
<keyword evidence="9 13" id="KW-0624">Polysaccharide degradation</keyword>
<feature type="binding site" evidence="12">
    <location>
        <position position="88"/>
    </location>
    <ligand>
        <name>Ca(2+)</name>
        <dbReference type="ChEBI" id="CHEBI:29108"/>
    </ligand>
</feature>
<dbReference type="GO" id="GO:0016161">
    <property type="term" value="F:beta-amylase activity"/>
    <property type="evidence" value="ECO:0007669"/>
    <property type="project" value="UniProtKB-EC"/>
</dbReference>
<comment type="cofactor">
    <cofactor evidence="12">
        <name>Ca(2+)</name>
        <dbReference type="ChEBI" id="CHEBI:29108"/>
    </cofactor>
    <text evidence="12">Binds 1 Ca(2+) ion per subunit.</text>
</comment>
<dbReference type="Gene3D" id="2.60.40.10">
    <property type="entry name" value="Immunoglobulins"/>
    <property type="match status" value="1"/>
</dbReference>
<dbReference type="Pfam" id="PF01373">
    <property type="entry name" value="Glyco_hydro_14"/>
    <property type="match status" value="1"/>
</dbReference>
<evidence type="ECO:0000256" key="6">
    <source>
        <dbReference type="ARBA" id="ARBA00022801"/>
    </source>
</evidence>
<evidence type="ECO:0000256" key="4">
    <source>
        <dbReference type="ARBA" id="ARBA00022723"/>
    </source>
</evidence>
<evidence type="ECO:0000256" key="9">
    <source>
        <dbReference type="ARBA" id="ARBA00023326"/>
    </source>
</evidence>
<keyword evidence="4 12" id="KW-0479">Metal-binding</keyword>
<dbReference type="PROSITE" id="PS00506">
    <property type="entry name" value="BETA_AMYLASE_1"/>
    <property type="match status" value="1"/>
</dbReference>
<dbReference type="RefSeq" id="WP_068603831.1">
    <property type="nucleotide sequence ID" value="NZ_CP011388.1"/>
</dbReference>
<dbReference type="PROSITE" id="PS00679">
    <property type="entry name" value="BETA_AMYLASE_2"/>
    <property type="match status" value="1"/>
</dbReference>
<dbReference type="PRINTS" id="PR00750">
    <property type="entry name" value="BETAAMYLASE"/>
</dbReference>
<dbReference type="PANTHER" id="PTHR31352:SF1">
    <property type="entry name" value="BETA-AMYLASE 3, CHLOROPLASTIC"/>
    <property type="match status" value="1"/>
</dbReference>
<dbReference type="InterPro" id="IPR013783">
    <property type="entry name" value="Ig-like_fold"/>
</dbReference>
<dbReference type="SUPFAM" id="SSF51445">
    <property type="entry name" value="(Trans)glycosidases"/>
    <property type="match status" value="1"/>
</dbReference>
<evidence type="ECO:0000256" key="3">
    <source>
        <dbReference type="ARBA" id="ARBA00012594"/>
    </source>
</evidence>
<dbReference type="SUPFAM" id="SSF49452">
    <property type="entry name" value="Starch-binding domain-like"/>
    <property type="match status" value="1"/>
</dbReference>
<evidence type="ECO:0000256" key="1">
    <source>
        <dbReference type="ARBA" id="ARBA00000546"/>
    </source>
</evidence>
<feature type="binding site" evidence="11">
    <location>
        <position position="329"/>
    </location>
    <ligand>
        <name>substrate</name>
    </ligand>
</feature>
<dbReference type="PANTHER" id="PTHR31352">
    <property type="entry name" value="BETA-AMYLASE 1, CHLOROPLASTIC"/>
    <property type="match status" value="1"/>
</dbReference>
<evidence type="ECO:0000256" key="10">
    <source>
        <dbReference type="PIRSR" id="PIRSR600125-1"/>
    </source>
</evidence>
<accession>A0A172TE62</accession>
<protein>
    <recommendedName>
        <fullName evidence="3 13">Beta-amylase</fullName>
        <ecNumber evidence="3 13">3.2.1.2</ecNumber>
    </recommendedName>
</protein>
<dbReference type="InterPro" id="IPR018238">
    <property type="entry name" value="Glyco_hydro_14_CS"/>
</dbReference>
<evidence type="ECO:0000313" key="17">
    <source>
        <dbReference type="Proteomes" id="UP000076927"/>
    </source>
</evidence>
<keyword evidence="5" id="KW-0732">Signal</keyword>
<comment type="catalytic activity">
    <reaction evidence="1 13">
        <text>Hydrolysis of (1-&gt;4)-alpha-D-glucosidic linkages in polysaccharides so as to remove successive maltose units from the non-reducing ends of the chains.</text>
        <dbReference type="EC" id="3.2.1.2"/>
    </reaction>
</comment>
<evidence type="ECO:0000256" key="14">
    <source>
        <dbReference type="SAM" id="MobiDB-lite"/>
    </source>
</evidence>
<feature type="binding site" evidence="11">
    <location>
        <position position="81"/>
    </location>
    <ligand>
        <name>substrate</name>
    </ligand>
</feature>
<feature type="binding site" evidence="11">
    <location>
        <begin position="408"/>
        <end position="409"/>
    </location>
    <ligand>
        <name>substrate</name>
    </ligand>
</feature>
<feature type="active site" description="Proton donor" evidence="10">
    <location>
        <position position="207"/>
    </location>
</feature>
<dbReference type="PROSITE" id="PS51166">
    <property type="entry name" value="CBM20"/>
    <property type="match status" value="1"/>
</dbReference>
<keyword evidence="7 13" id="KW-0119">Carbohydrate metabolism</keyword>
<comment type="similarity">
    <text evidence="2 13">Belongs to the glycosyl hydrolase 14 family.</text>
</comment>
<evidence type="ECO:0000256" key="7">
    <source>
        <dbReference type="ARBA" id="ARBA00023277"/>
    </source>
</evidence>
<dbReference type="GO" id="GO:0000272">
    <property type="term" value="P:polysaccharide catabolic process"/>
    <property type="evidence" value="ECO:0007669"/>
    <property type="project" value="UniProtKB-KW"/>
</dbReference>
<feature type="binding site" evidence="11">
    <location>
        <position position="132"/>
    </location>
    <ligand>
        <name>substrate</name>
    </ligand>
</feature>
<keyword evidence="8 13" id="KW-0326">Glycosidase</keyword>
<feature type="binding site" evidence="11">
    <location>
        <position position="370"/>
    </location>
    <ligand>
        <name>substrate</name>
    </ligand>
</feature>
<dbReference type="InterPro" id="IPR017853">
    <property type="entry name" value="GH"/>
</dbReference>
<feature type="domain" description="CBM20" evidence="15">
    <location>
        <begin position="459"/>
        <end position="569"/>
    </location>
</feature>
<dbReference type="InterPro" id="IPR000125">
    <property type="entry name" value="Glyco_hydro_14A_bac"/>
</dbReference>
<gene>
    <name evidence="16" type="ORF">SY83_02140</name>
</gene>
<feature type="binding site" evidence="11">
    <location>
        <position position="324"/>
    </location>
    <ligand>
        <name>substrate</name>
    </ligand>
</feature>
<feature type="region of interest" description="Disordered" evidence="14">
    <location>
        <begin position="547"/>
        <end position="569"/>
    </location>
</feature>
<sequence length="569" mass="62848">MKPWLKNQALKRFMPVSLAILLMFTLIITVPQPTASASMNAGYKTFVMAPLNLPTTTTDWNNFKNQLITLKNNGFAAVTTDVWWGKFEPTNNGFVWNDTNANYLKLAQTVQEAGMKWIPILSFHQCGGNVGDDCNIPLPSWVWSGGTADDRKFKSEQGNYSNEYLSIWYSGAYTQYEEAMQSFKDNFLTSYGSIIEKIYISMGPAGELRYPSYNSHDSGCGYPNRGCWQSFSTPAKNDFIASMQALTGSNLATLNTRWGSSLTNWNQVSPPTDGNTFWTGNGVTSQYGKDYLNWYQGELLAHFDTFMTKAHTKLDAFGVRIGAKVAGVHWKGAEVSGNTMLHSAEQPAGYYNYDQILQKFKDRNADLTFTCLESQNSTGSPVYSYAKDLVIKVADIAKAKGVNIFGENALAFSGDTGKYEQVAEHLFNRNFKGYTHLRMDTFVNSTGGATSDMGLIKPRIVLTPKAITFTVSGVPITSGDEVYISGGNCSGCTDSLGWELGKWQPVTPYMTQMTSTGTAGQYRVTIQVHNNRNYEFKAVKRSSGGTITWESGSNNGVNTSSASAANWTW</sequence>
<feature type="binding site" evidence="11">
    <location>
        <position position="438"/>
    </location>
    <ligand>
        <name>substrate</name>
    </ligand>
</feature>
<dbReference type="GO" id="GO:0046872">
    <property type="term" value="F:metal ion binding"/>
    <property type="evidence" value="ECO:0007669"/>
    <property type="project" value="UniProtKB-KW"/>
</dbReference>
<evidence type="ECO:0000259" key="15">
    <source>
        <dbReference type="PROSITE" id="PS51166"/>
    </source>
</evidence>
<dbReference type="STRING" id="1178515.SY83_02140"/>
<feature type="binding site" evidence="11">
    <location>
        <position position="124"/>
    </location>
    <ligand>
        <name>substrate</name>
    </ligand>
</feature>
<evidence type="ECO:0000256" key="13">
    <source>
        <dbReference type="RuleBase" id="RU000509"/>
    </source>
</evidence>
<dbReference type="InterPro" id="IPR001554">
    <property type="entry name" value="Glyco_hydro_14"/>
</dbReference>
<dbReference type="GO" id="GO:2001070">
    <property type="term" value="F:starch binding"/>
    <property type="evidence" value="ECO:0007669"/>
    <property type="project" value="InterPro"/>
</dbReference>
<dbReference type="KEGG" id="pswu:SY83_02140"/>
<dbReference type="PATRIC" id="fig|1178515.4.peg.407"/>
<dbReference type="Proteomes" id="UP000076927">
    <property type="component" value="Chromosome"/>
</dbReference>
<feature type="binding site" evidence="12">
    <location>
        <position position="178"/>
    </location>
    <ligand>
        <name>Ca(2+)</name>
        <dbReference type="ChEBI" id="CHEBI:29108"/>
    </ligand>
</feature>
<feature type="active site" description="Proton acceptor" evidence="10">
    <location>
        <position position="407"/>
    </location>
</feature>
<organism evidence="16 17">
    <name type="scientific">Paenibacillus swuensis</name>
    <dbReference type="NCBI Taxonomy" id="1178515"/>
    <lineage>
        <taxon>Bacteria</taxon>
        <taxon>Bacillati</taxon>
        <taxon>Bacillota</taxon>
        <taxon>Bacilli</taxon>
        <taxon>Bacillales</taxon>
        <taxon>Paenibacillaceae</taxon>
        <taxon>Paenibacillus</taxon>
    </lineage>
</organism>
<keyword evidence="17" id="KW-1185">Reference proteome</keyword>
<evidence type="ECO:0000256" key="12">
    <source>
        <dbReference type="PIRSR" id="PIRSR600125-3"/>
    </source>
</evidence>
<dbReference type="Pfam" id="PF00686">
    <property type="entry name" value="CBM_20"/>
    <property type="match status" value="1"/>
</dbReference>
<evidence type="ECO:0000256" key="8">
    <source>
        <dbReference type="ARBA" id="ARBA00023295"/>
    </source>
</evidence>
<keyword evidence="12" id="KW-0106">Calcium</keyword>
<dbReference type="Gene3D" id="3.20.20.80">
    <property type="entry name" value="Glycosidases"/>
    <property type="match status" value="1"/>
</dbReference>
<dbReference type="EMBL" id="CP011388">
    <property type="protein sequence ID" value="ANE45328.1"/>
    <property type="molecule type" value="Genomic_DNA"/>
</dbReference>
<dbReference type="InterPro" id="IPR002044">
    <property type="entry name" value="CBM20"/>
</dbReference>
<evidence type="ECO:0000256" key="2">
    <source>
        <dbReference type="ARBA" id="ARBA00005652"/>
    </source>
</evidence>
<keyword evidence="6 13" id="KW-0378">Hydrolase</keyword>
<proteinExistence type="inferred from homology"/>
<dbReference type="AlphaFoldDB" id="A0A172TE62"/>
<reference evidence="16 17" key="1">
    <citation type="submission" date="2015-01" db="EMBL/GenBank/DDBJ databases">
        <title>Paenibacillus swuensis/DY6/whole genome sequencing.</title>
        <authorList>
            <person name="Kim M.K."/>
            <person name="Srinivasan S."/>
            <person name="Lee J.-J."/>
        </authorList>
    </citation>
    <scope>NUCLEOTIDE SEQUENCE [LARGE SCALE GENOMIC DNA]</scope>
    <source>
        <strain evidence="16 17">DY6</strain>
    </source>
</reference>
<name>A0A172TE62_9BACL</name>